<reference evidence="3 7" key="4">
    <citation type="journal article" date="2024" name="Syst. Appl. Microbiol.">
        <title>Evidence for the occurrence of Acinetobacter faecalis in cattle feces and its emended description.</title>
        <authorList>
            <person name="Kyselkova M."/>
            <person name="Xanthopoulou K."/>
            <person name="Shestivska V."/>
            <person name="Spanelova P."/>
            <person name="Maixnerova M."/>
            <person name="Higgins P.G."/>
            <person name="Nemec A."/>
        </authorList>
    </citation>
    <scope>NUCLEOTIDE SEQUENCE [LARGE SCALE GENOMIC DNA]</scope>
    <source>
        <strain evidence="3 7">ANC 7225</strain>
    </source>
</reference>
<dbReference type="AlphaFoldDB" id="A0A6L6GFQ0"/>
<sequence>MPKSEIITEIDGTSKPRKRLFETGEMKLLVLHFISQQPKFSYDIIKDVANLVGGNYKPSTGTICPTINYLEEQGYTEVHLSEDGRKQYHINSKGIEHLQAQKQKIDKTLCRFNTRIKIQNNTELTQIKEAMDELKASLRQHLQDDEIHPDKVASIAKIIHQAAMQIKDIG</sequence>
<dbReference type="InterPro" id="IPR005149">
    <property type="entry name" value="Tscrpt_reg_PadR_N"/>
</dbReference>
<dbReference type="Proteomes" id="UP001284094">
    <property type="component" value="Unassembled WGS sequence"/>
</dbReference>
<evidence type="ECO:0000313" key="3">
    <source>
        <dbReference type="EMBL" id="MDY6550446.1"/>
    </source>
</evidence>
<protein>
    <submittedName>
        <fullName evidence="4">PadR family transcriptional regulator</fullName>
    </submittedName>
</protein>
<dbReference type="InterPro" id="IPR036390">
    <property type="entry name" value="WH_DNA-bd_sf"/>
</dbReference>
<evidence type="ECO:0000259" key="1">
    <source>
        <dbReference type="Pfam" id="PF03551"/>
    </source>
</evidence>
<evidence type="ECO:0000313" key="2">
    <source>
        <dbReference type="EMBL" id="MDY6486409.1"/>
    </source>
</evidence>
<dbReference type="PANTHER" id="PTHR43252">
    <property type="entry name" value="TRANSCRIPTIONAL REGULATOR YQJI"/>
    <property type="match status" value="1"/>
</dbReference>
<name>A0A6L6GFQ0_9GAMM</name>
<dbReference type="Pfam" id="PF03551">
    <property type="entry name" value="PadR"/>
    <property type="match status" value="1"/>
</dbReference>
<dbReference type="Gene3D" id="1.10.10.10">
    <property type="entry name" value="Winged helix-like DNA-binding domain superfamily/Winged helix DNA-binding domain"/>
    <property type="match status" value="1"/>
</dbReference>
<dbReference type="PANTHER" id="PTHR43252:SF7">
    <property type="entry name" value="TRANSCRIPTIONAL REGULATOR YQJI"/>
    <property type="match status" value="1"/>
</dbReference>
<evidence type="ECO:0000313" key="5">
    <source>
        <dbReference type="Proteomes" id="UP000473854"/>
    </source>
</evidence>
<dbReference type="InterPro" id="IPR036388">
    <property type="entry name" value="WH-like_DNA-bd_sf"/>
</dbReference>
<dbReference type="EMBL" id="WLYL01000023">
    <property type="protein sequence ID" value="MTD11420.1"/>
    <property type="molecule type" value="Genomic_DNA"/>
</dbReference>
<organism evidence="4 5">
    <name type="scientific">Acinetobacter faecalis</name>
    <dbReference type="NCBI Taxonomy" id="2665161"/>
    <lineage>
        <taxon>Bacteria</taxon>
        <taxon>Pseudomonadati</taxon>
        <taxon>Pseudomonadota</taxon>
        <taxon>Gammaproteobacteria</taxon>
        <taxon>Moraxellales</taxon>
        <taxon>Moraxellaceae</taxon>
        <taxon>Acinetobacter</taxon>
    </lineage>
</organism>
<dbReference type="Proteomes" id="UP000473854">
    <property type="component" value="Unassembled WGS sequence"/>
</dbReference>
<reference evidence="2 6" key="2">
    <citation type="submission" date="2023-11" db="EMBL/GenBank/DDBJ databases">
        <title>The common occurrence of Acinetobacte faecalis in cattle feces and its emended description.</title>
        <authorList>
            <person name="Kyselkova M."/>
            <person name="Xanthopoulou K."/>
            <person name="Shestivska V."/>
            <person name="Spanelova P."/>
            <person name="Maixnerova M."/>
            <person name="Higgins P.G."/>
            <person name="Nemec A."/>
        </authorList>
    </citation>
    <scope>NUCLEOTIDE SEQUENCE [LARGE SCALE GENOMIC DNA]</scope>
    <source>
        <strain evidence="2 6">ANC 7483</strain>
    </source>
</reference>
<evidence type="ECO:0000313" key="4">
    <source>
        <dbReference type="EMBL" id="MTD11420.1"/>
    </source>
</evidence>
<reference evidence="4 5" key="1">
    <citation type="submission" date="2019-11" db="EMBL/GenBank/DDBJ databases">
        <authorList>
            <person name="An D."/>
        </authorList>
    </citation>
    <scope>NUCLEOTIDE SEQUENCE [LARGE SCALE GENOMIC DNA]</scope>
    <source>
        <strain evidence="4 5">YIM 103518</strain>
    </source>
</reference>
<dbReference type="EMBL" id="JAXHPO010000023">
    <property type="protein sequence ID" value="MDY6550446.1"/>
    <property type="molecule type" value="Genomic_DNA"/>
</dbReference>
<dbReference type="Proteomes" id="UP001278995">
    <property type="component" value="Unassembled WGS sequence"/>
</dbReference>
<accession>A0A6L6GFQ0</accession>
<gene>
    <name evidence="4" type="ORF">GIX10_08255</name>
    <name evidence="3" type="ORF">SKM48_06725</name>
    <name evidence="2" type="ORF">SKM51_04185</name>
</gene>
<feature type="domain" description="Transcription regulator PadR N-terminal" evidence="1">
    <location>
        <begin position="30"/>
        <end position="99"/>
    </location>
</feature>
<dbReference type="SUPFAM" id="SSF46785">
    <property type="entry name" value="Winged helix' DNA-binding domain"/>
    <property type="match status" value="1"/>
</dbReference>
<comment type="caution">
    <text evidence="4">The sequence shown here is derived from an EMBL/GenBank/DDBJ whole genome shotgun (WGS) entry which is preliminary data.</text>
</comment>
<evidence type="ECO:0000313" key="7">
    <source>
        <dbReference type="Proteomes" id="UP001284094"/>
    </source>
</evidence>
<keyword evidence="7" id="KW-1185">Reference proteome</keyword>
<evidence type="ECO:0000313" key="6">
    <source>
        <dbReference type="Proteomes" id="UP001278995"/>
    </source>
</evidence>
<proteinExistence type="predicted"/>
<reference evidence="3" key="3">
    <citation type="submission" date="2023-11" db="EMBL/GenBank/DDBJ databases">
        <authorList>
            <person name="Kyselkova M."/>
            <person name="Xanthopoulou K."/>
            <person name="Shestivska V."/>
            <person name="Spanelova P."/>
            <person name="Maixnerova M."/>
            <person name="Higgins P.G."/>
            <person name="Nemec A."/>
        </authorList>
    </citation>
    <scope>NUCLEOTIDE SEQUENCE</scope>
    <source>
        <strain evidence="3">ANC 7225</strain>
    </source>
</reference>
<dbReference type="RefSeq" id="WP_154773020.1">
    <property type="nucleotide sequence ID" value="NZ_JAXHPE010000030.1"/>
</dbReference>
<dbReference type="EMBL" id="JAXHPL010000014">
    <property type="protein sequence ID" value="MDY6486409.1"/>
    <property type="molecule type" value="Genomic_DNA"/>
</dbReference>